<keyword evidence="3" id="KW-1185">Reference proteome</keyword>
<name>A0A8T0INH9_CERPU</name>
<accession>A0A8T0INH9</accession>
<gene>
    <name evidence="2" type="ORF">KC19_3G216600</name>
</gene>
<dbReference type="EMBL" id="CM026423">
    <property type="protein sequence ID" value="KAG0584539.1"/>
    <property type="molecule type" value="Genomic_DNA"/>
</dbReference>
<evidence type="ECO:0000313" key="2">
    <source>
        <dbReference type="EMBL" id="KAG0584539.1"/>
    </source>
</evidence>
<comment type="caution">
    <text evidence="2">The sequence shown here is derived from an EMBL/GenBank/DDBJ whole genome shotgun (WGS) entry which is preliminary data.</text>
</comment>
<reference evidence="2" key="1">
    <citation type="submission" date="2020-06" db="EMBL/GenBank/DDBJ databases">
        <title>WGS assembly of Ceratodon purpureus strain R40.</title>
        <authorList>
            <person name="Carey S.B."/>
            <person name="Jenkins J."/>
            <person name="Shu S."/>
            <person name="Lovell J.T."/>
            <person name="Sreedasyam A."/>
            <person name="Maumus F."/>
            <person name="Tiley G.P."/>
            <person name="Fernandez-Pozo N."/>
            <person name="Barry K."/>
            <person name="Chen C."/>
            <person name="Wang M."/>
            <person name="Lipzen A."/>
            <person name="Daum C."/>
            <person name="Saski C.A."/>
            <person name="Payton A.C."/>
            <person name="Mcbreen J.C."/>
            <person name="Conrad R.E."/>
            <person name="Kollar L.M."/>
            <person name="Olsson S."/>
            <person name="Huttunen S."/>
            <person name="Landis J.B."/>
            <person name="Wickett N.J."/>
            <person name="Johnson M.G."/>
            <person name="Rensing S.A."/>
            <person name="Grimwood J."/>
            <person name="Schmutz J."/>
            <person name="Mcdaniel S.F."/>
        </authorList>
    </citation>
    <scope>NUCLEOTIDE SEQUENCE</scope>
    <source>
        <strain evidence="2">R40</strain>
    </source>
</reference>
<dbReference type="Proteomes" id="UP000822688">
    <property type="component" value="Chromosome 3"/>
</dbReference>
<evidence type="ECO:0000256" key="1">
    <source>
        <dbReference type="SAM" id="MobiDB-lite"/>
    </source>
</evidence>
<sequence>MEVVDGLGAVRAIVDNKPEALVELLLAGDLGGRDHEVAEDLLVAVVGLGELREAVAHLGDEHNVRGALRRDVAEREHGVVLEDDLGGDLLGDDLVEDGGLPGVRPLLGVRGGGLARGPLLVRHGGGQVRLQNGDSMRQRKTDTTTTTTRERERDAKTKHTRNISLLGPLHIAFRCGNLDVEEWQYICCMPRHLSYKRSGW</sequence>
<evidence type="ECO:0000313" key="3">
    <source>
        <dbReference type="Proteomes" id="UP000822688"/>
    </source>
</evidence>
<feature type="compositionally biased region" description="Basic and acidic residues" evidence="1">
    <location>
        <begin position="136"/>
        <end position="157"/>
    </location>
</feature>
<feature type="region of interest" description="Disordered" evidence="1">
    <location>
        <begin position="132"/>
        <end position="158"/>
    </location>
</feature>
<protein>
    <submittedName>
        <fullName evidence="2">Uncharacterized protein</fullName>
    </submittedName>
</protein>
<organism evidence="2 3">
    <name type="scientific">Ceratodon purpureus</name>
    <name type="common">Fire moss</name>
    <name type="synonym">Dicranum purpureum</name>
    <dbReference type="NCBI Taxonomy" id="3225"/>
    <lineage>
        <taxon>Eukaryota</taxon>
        <taxon>Viridiplantae</taxon>
        <taxon>Streptophyta</taxon>
        <taxon>Embryophyta</taxon>
        <taxon>Bryophyta</taxon>
        <taxon>Bryophytina</taxon>
        <taxon>Bryopsida</taxon>
        <taxon>Dicranidae</taxon>
        <taxon>Pseudoditrichales</taxon>
        <taxon>Ditrichaceae</taxon>
        <taxon>Ceratodon</taxon>
    </lineage>
</organism>
<dbReference type="AlphaFoldDB" id="A0A8T0INH9"/>
<proteinExistence type="predicted"/>